<name>A0A7C1FGR1_9CHLR</name>
<feature type="transmembrane region" description="Helical" evidence="6">
    <location>
        <begin position="101"/>
        <end position="121"/>
    </location>
</feature>
<evidence type="ECO:0000256" key="2">
    <source>
        <dbReference type="ARBA" id="ARBA00007362"/>
    </source>
</evidence>
<evidence type="ECO:0000259" key="7">
    <source>
        <dbReference type="Pfam" id="PF00892"/>
    </source>
</evidence>
<keyword evidence="3 6" id="KW-0812">Transmembrane</keyword>
<dbReference type="InterPro" id="IPR000620">
    <property type="entry name" value="EamA_dom"/>
</dbReference>
<proteinExistence type="inferred from homology"/>
<feature type="domain" description="EamA" evidence="7">
    <location>
        <begin position="16"/>
        <end position="146"/>
    </location>
</feature>
<feature type="transmembrane region" description="Helical" evidence="6">
    <location>
        <begin position="133"/>
        <end position="151"/>
    </location>
</feature>
<keyword evidence="5 6" id="KW-0472">Membrane</keyword>
<comment type="caution">
    <text evidence="8">The sequence shown here is derived from an EMBL/GenBank/DDBJ whole genome shotgun (WGS) entry which is preliminary data.</text>
</comment>
<dbReference type="GO" id="GO:0016020">
    <property type="term" value="C:membrane"/>
    <property type="evidence" value="ECO:0007669"/>
    <property type="project" value="UniProtKB-SubCell"/>
</dbReference>
<comment type="similarity">
    <text evidence="2">Belongs to the EamA transporter family.</text>
</comment>
<evidence type="ECO:0000256" key="1">
    <source>
        <dbReference type="ARBA" id="ARBA00004141"/>
    </source>
</evidence>
<dbReference type="InterPro" id="IPR037185">
    <property type="entry name" value="EmrE-like"/>
</dbReference>
<feature type="transmembrane region" description="Helical" evidence="6">
    <location>
        <begin position="12"/>
        <end position="35"/>
    </location>
</feature>
<dbReference type="EMBL" id="DSMG01000082">
    <property type="protein sequence ID" value="HDX31336.1"/>
    <property type="molecule type" value="Genomic_DNA"/>
</dbReference>
<feature type="transmembrane region" description="Helical" evidence="6">
    <location>
        <begin position="275"/>
        <end position="293"/>
    </location>
</feature>
<dbReference type="PANTHER" id="PTHR32322:SF2">
    <property type="entry name" value="EAMA DOMAIN-CONTAINING PROTEIN"/>
    <property type="match status" value="1"/>
</dbReference>
<feature type="transmembrane region" description="Helical" evidence="6">
    <location>
        <begin position="214"/>
        <end position="238"/>
    </location>
</feature>
<comment type="subcellular location">
    <subcellularLocation>
        <location evidence="1">Membrane</location>
        <topology evidence="1">Multi-pass membrane protein</topology>
    </subcellularLocation>
</comment>
<keyword evidence="4 6" id="KW-1133">Transmembrane helix</keyword>
<evidence type="ECO:0000256" key="4">
    <source>
        <dbReference type="ARBA" id="ARBA00022989"/>
    </source>
</evidence>
<evidence type="ECO:0000256" key="3">
    <source>
        <dbReference type="ARBA" id="ARBA00022692"/>
    </source>
</evidence>
<evidence type="ECO:0000256" key="6">
    <source>
        <dbReference type="SAM" id="Phobius"/>
    </source>
</evidence>
<dbReference type="SUPFAM" id="SSF103481">
    <property type="entry name" value="Multidrug resistance efflux transporter EmrE"/>
    <property type="match status" value="2"/>
</dbReference>
<evidence type="ECO:0000256" key="5">
    <source>
        <dbReference type="ARBA" id="ARBA00023136"/>
    </source>
</evidence>
<feature type="transmembrane region" description="Helical" evidence="6">
    <location>
        <begin position="47"/>
        <end position="66"/>
    </location>
</feature>
<evidence type="ECO:0000313" key="8">
    <source>
        <dbReference type="EMBL" id="HDX31336.1"/>
    </source>
</evidence>
<dbReference type="AlphaFoldDB" id="A0A7C1FGR1"/>
<gene>
    <name evidence="8" type="ORF">ENQ20_07550</name>
</gene>
<accession>A0A7C1FGR1</accession>
<dbReference type="InterPro" id="IPR050638">
    <property type="entry name" value="AA-Vitamin_Transporters"/>
</dbReference>
<feature type="domain" description="EamA" evidence="7">
    <location>
        <begin position="159"/>
        <end position="292"/>
    </location>
</feature>
<dbReference type="Pfam" id="PF00892">
    <property type="entry name" value="EamA"/>
    <property type="match status" value="2"/>
</dbReference>
<protein>
    <submittedName>
        <fullName evidence="8">DMT family transporter</fullName>
    </submittedName>
</protein>
<reference evidence="8" key="1">
    <citation type="journal article" date="2020" name="mSystems">
        <title>Genome- and Community-Level Interaction Insights into Carbon Utilization and Element Cycling Functions of Hydrothermarchaeota in Hydrothermal Sediment.</title>
        <authorList>
            <person name="Zhou Z."/>
            <person name="Liu Y."/>
            <person name="Xu W."/>
            <person name="Pan J."/>
            <person name="Luo Z.H."/>
            <person name="Li M."/>
        </authorList>
    </citation>
    <scope>NUCLEOTIDE SEQUENCE [LARGE SCALE GENOMIC DNA]</scope>
    <source>
        <strain evidence="8">SpSt-289</strain>
    </source>
</reference>
<feature type="transmembrane region" description="Helical" evidence="6">
    <location>
        <begin position="157"/>
        <end position="176"/>
    </location>
</feature>
<feature type="transmembrane region" description="Helical" evidence="6">
    <location>
        <begin position="188"/>
        <end position="208"/>
    </location>
</feature>
<organism evidence="8">
    <name type="scientific">Caldilinea aerophila</name>
    <dbReference type="NCBI Taxonomy" id="133453"/>
    <lineage>
        <taxon>Bacteria</taxon>
        <taxon>Bacillati</taxon>
        <taxon>Chloroflexota</taxon>
        <taxon>Caldilineae</taxon>
        <taxon>Caldilineales</taxon>
        <taxon>Caldilineaceae</taxon>
        <taxon>Caldilinea</taxon>
    </lineage>
</organism>
<feature type="transmembrane region" description="Helical" evidence="6">
    <location>
        <begin position="250"/>
        <end position="269"/>
    </location>
</feature>
<dbReference type="PANTHER" id="PTHR32322">
    <property type="entry name" value="INNER MEMBRANE TRANSPORTER"/>
    <property type="match status" value="1"/>
</dbReference>
<feature type="transmembrane region" description="Helical" evidence="6">
    <location>
        <begin position="73"/>
        <end position="95"/>
    </location>
</feature>
<sequence length="295" mass="31385">MSPQSNPPAGDVVSRSGLLLVGIAVFFFSTSPVLVRWAAESLTAYEIAAGRLLLAGCMVLSVALVRREALPSIYAWPMLIVVGLVAALHFGAYIASLEFTTIAHSLAIVYTAPIFSALLSWRILGEALRPHQWLGVVIAVVGVAIMAGFEPQFDERMLIGDMLALVSAVTFAIYSIAGRRQRQRMSLLIYAGAVYLIGGIWLTPLAALNFSRGGYTLTAVLSVVALAALPLGLGHTLYNAALRRMRATTVNLVATQEVTGGVLLGALLLNEIPSPLTLVGIVVTLCGIILVLYER</sequence>